<dbReference type="KEGG" id="epl:P4G45_06970"/>
<dbReference type="SUPFAM" id="SSF56925">
    <property type="entry name" value="OMPA-like"/>
    <property type="match status" value="1"/>
</dbReference>
<evidence type="ECO:0000259" key="3">
    <source>
        <dbReference type="Pfam" id="PF13505"/>
    </source>
</evidence>
<evidence type="ECO:0000313" key="4">
    <source>
        <dbReference type="EMBL" id="XBH11460.1"/>
    </source>
</evidence>
<dbReference type="RefSeq" id="WP_348268952.1">
    <property type="nucleotide sequence ID" value="NZ_CP121194.1"/>
</dbReference>
<protein>
    <submittedName>
        <fullName evidence="5">Outer membrane beta-barrel protein</fullName>
    </submittedName>
</protein>
<reference evidence="5" key="1">
    <citation type="submission" date="2023-03" db="EMBL/GenBank/DDBJ databases">
        <title>Edaphobacter sp.</title>
        <authorList>
            <person name="Huber K.J."/>
            <person name="Papendorf J."/>
            <person name="Pilke C."/>
            <person name="Bunk B."/>
            <person name="Sproeer C."/>
            <person name="Pester M."/>
        </authorList>
    </citation>
    <scope>NUCLEOTIDE SEQUENCE</scope>
    <source>
        <strain evidence="4">DSM 109919</strain>
        <strain evidence="5">DSM 109920</strain>
    </source>
</reference>
<dbReference type="AlphaFoldDB" id="A0AAU7DCQ3"/>
<dbReference type="InterPro" id="IPR027385">
    <property type="entry name" value="Beta-barrel_OMP"/>
</dbReference>
<sequence>MFIKVLVLIGLASAASTIFAQARPTASRTADLQIGGGFTTAHSDYLPNRINGGAGYFDFDFMHNLGVEGVFHFVQDGKGSEVYEKTYEIGARYHRTYGRFSPYGKLMYGRGVFNFPAYPGYPHANLAYNLFAGGVGLDYRIVRHVSARADFEYQRWLGFPQNGLTPSLLTFGAAYHF</sequence>
<dbReference type="EMBL" id="CP121194">
    <property type="protein sequence ID" value="XBH11460.1"/>
    <property type="molecule type" value="Genomic_DNA"/>
</dbReference>
<accession>A0AAU7DCQ3</accession>
<feature type="signal peptide" evidence="2">
    <location>
        <begin position="1"/>
        <end position="22"/>
    </location>
</feature>
<dbReference type="InterPro" id="IPR011250">
    <property type="entry name" value="OMP/PagP_B-barrel"/>
</dbReference>
<evidence type="ECO:0000313" key="5">
    <source>
        <dbReference type="EMBL" id="XBH14942.1"/>
    </source>
</evidence>
<keyword evidence="1 2" id="KW-0732">Signal</keyword>
<name>A0AAU7DCQ3_9BACT</name>
<feature type="domain" description="Outer membrane protein beta-barrel" evidence="3">
    <location>
        <begin position="12"/>
        <end position="177"/>
    </location>
</feature>
<evidence type="ECO:0000256" key="2">
    <source>
        <dbReference type="SAM" id="SignalP"/>
    </source>
</evidence>
<proteinExistence type="predicted"/>
<dbReference type="Gene3D" id="2.40.160.20">
    <property type="match status" value="1"/>
</dbReference>
<feature type="chain" id="PRO_5043288631" evidence="2">
    <location>
        <begin position="23"/>
        <end position="177"/>
    </location>
</feature>
<organism evidence="5">
    <name type="scientific">Edaphobacter paludis</name>
    <dbReference type="NCBI Taxonomy" id="3035702"/>
    <lineage>
        <taxon>Bacteria</taxon>
        <taxon>Pseudomonadati</taxon>
        <taxon>Acidobacteriota</taxon>
        <taxon>Terriglobia</taxon>
        <taxon>Terriglobales</taxon>
        <taxon>Acidobacteriaceae</taxon>
        <taxon>Edaphobacter</taxon>
    </lineage>
</organism>
<dbReference type="EMBL" id="CP121195">
    <property type="protein sequence ID" value="XBH14942.1"/>
    <property type="molecule type" value="Genomic_DNA"/>
</dbReference>
<accession>A0AAU7D279</accession>
<gene>
    <name evidence="4" type="ORF">P4G45_06970</name>
    <name evidence="5" type="ORF">P8936_07205</name>
</gene>
<evidence type="ECO:0000256" key="1">
    <source>
        <dbReference type="ARBA" id="ARBA00022729"/>
    </source>
</evidence>
<dbReference type="Pfam" id="PF13505">
    <property type="entry name" value="OMP_b-brl"/>
    <property type="match status" value="1"/>
</dbReference>